<evidence type="ECO:0000313" key="1">
    <source>
        <dbReference type="EnsemblMetazoa" id="G9534.2:cds"/>
    </source>
</evidence>
<dbReference type="Proteomes" id="UP000005408">
    <property type="component" value="Unassembled WGS sequence"/>
</dbReference>
<dbReference type="EnsemblMetazoa" id="G9534.2">
    <property type="protein sequence ID" value="G9534.2:cds"/>
    <property type="gene ID" value="G9534"/>
</dbReference>
<reference evidence="1" key="1">
    <citation type="submission" date="2022-08" db="UniProtKB">
        <authorList>
            <consortium name="EnsemblMetazoa"/>
        </authorList>
    </citation>
    <scope>IDENTIFICATION</scope>
    <source>
        <strain evidence="1">05x7-T-G4-1.051#20</strain>
    </source>
</reference>
<name>A0A8W8P3K5_MAGGI</name>
<proteinExistence type="predicted"/>
<dbReference type="AlphaFoldDB" id="A0A8W8P3K5"/>
<organism evidence="1 2">
    <name type="scientific">Magallana gigas</name>
    <name type="common">Pacific oyster</name>
    <name type="synonym">Crassostrea gigas</name>
    <dbReference type="NCBI Taxonomy" id="29159"/>
    <lineage>
        <taxon>Eukaryota</taxon>
        <taxon>Metazoa</taxon>
        <taxon>Spiralia</taxon>
        <taxon>Lophotrochozoa</taxon>
        <taxon>Mollusca</taxon>
        <taxon>Bivalvia</taxon>
        <taxon>Autobranchia</taxon>
        <taxon>Pteriomorphia</taxon>
        <taxon>Ostreida</taxon>
        <taxon>Ostreoidea</taxon>
        <taxon>Ostreidae</taxon>
        <taxon>Magallana</taxon>
    </lineage>
</organism>
<accession>A0A8W8P3K5</accession>
<evidence type="ECO:0000313" key="2">
    <source>
        <dbReference type="Proteomes" id="UP000005408"/>
    </source>
</evidence>
<protein>
    <submittedName>
        <fullName evidence="1">Uncharacterized protein</fullName>
    </submittedName>
</protein>
<keyword evidence="2" id="KW-1185">Reference proteome</keyword>
<sequence>MPDTKGKQYGGRNFLKDVPDDFSQSFLNYKPTLRQKQRAVAFVKDAYIKSVKMFRGENENSIQITAKIFRSQRKSEYPHRVNLDVNITGKSFNDAHCSCKAG</sequence>